<name>A0A1J1J728_9DIPT</name>
<dbReference type="Pfam" id="PF13855">
    <property type="entry name" value="LRR_8"/>
    <property type="match status" value="14"/>
</dbReference>
<dbReference type="InterPro" id="IPR003591">
    <property type="entry name" value="Leu-rich_rpt_typical-subtyp"/>
</dbReference>
<dbReference type="Gene3D" id="3.80.10.10">
    <property type="entry name" value="Ribonuclease Inhibitor"/>
    <property type="match status" value="13"/>
</dbReference>
<evidence type="ECO:0000256" key="4">
    <source>
        <dbReference type="SAM" id="Coils"/>
    </source>
</evidence>
<dbReference type="SMART" id="SM00369">
    <property type="entry name" value="LRR_TYP"/>
    <property type="match status" value="43"/>
</dbReference>
<dbReference type="SUPFAM" id="SSF52058">
    <property type="entry name" value="L domain-like"/>
    <property type="match status" value="8"/>
</dbReference>
<evidence type="ECO:0000313" key="7">
    <source>
        <dbReference type="Proteomes" id="UP000183832"/>
    </source>
</evidence>
<keyword evidence="1" id="KW-0433">Leucine-rich repeat</keyword>
<sequence>MRRWRLLMFLFITELIYKTQGLNINCEFSVKEVVNVGEAYVCEIKETTVVEENDLVASVSGEHLPGKYNEDVEALIAENQKIYYLPSEIENFFPALQSISILNSELKKVSMENLKWFPDLVACDFSGNLIESLDENMFAFNARLKYVLFNSNNLRNINSNVFDSLNELEVVDLRNNICIDESYERLEDISTLKKHIEEKCTQEDHENNMIYDLNSSDKNLDEGNVPEDITRKVMKTSIVNLIDNENSEMVENMDLICEFNETFWEYSEAILLTCNIQNQPIKFLGMKLKLSPENADKIEGLNFNRNTNMKYLPVEIAEVFPNLLEISAKDSYLESISNNNFKGLHKLKNLFLESNDLKIIESQTFEGLFSLEELDLSDGDIHFIEEASFNHLPALRNLDLSANKLKFLEAKIFKGLPELLNISLELNHLSDLDDNLFSSNTKLKNILLSNNNLVSVSPNVFEGMNSLSSVELEGNECIDGNFDSSNFTFMKRTLEEDCSSIVIIQRVLRKKTIKRIGDGQLIEVEEGIRHEYQFDDDEHLFSIVQEVQMVPIEQTSKVPEIVFTEAPHVQVEVNLENDLTEKRVSCAYLDLYWAFSNQILKTCVIKNKTIDSKGFRITESIENSEVEVLSIVDGKKIKYLPYNVAEVFPKLIQFSARNSSLVFLSAKTFEGLESLKSLNLANNNIKSIEPGIFDDLKRLERLDLRNNKMEYIDETIFQGLKSLKALRLGGNKFHFIHSKIFRSLPNLQNISLSDNQLSTIDENLFKTNRRLKNVWIQNNKLKSISPNVFNSARNIEYVDLRDNKCIDSFYESSSFENMRKEILQKCGAGYVIKRRHQVPKDHNFVEEQKNIVKKKKIKEKSKEVEIKEVGCEYEDIFWPSLNETLFTCILIKEENLDQPGYQIVPNINFFALPLIDGDTVQAFKFTDNKMVEFLPDNISESFPNLIAINGSGSSLTSISKTNFKGLKYLKSLDLTDINIRDIASDSFDDLTTLEELLIDNSVLDETNEKLFEHLSTLKILKLIGNRMKKVNPDFFTNLSTLIEVSIDMDTENTQKISEELLKRNENVKSITIQGEIIYPYKAHSTTTEVSENLEEPEKKFEGALNEVECEFLEMISTFTNESLFTCLISDVDPLLTSYSIINDQKLKSVKKVSFDNNQIERIPENLSSFFPQLIEISAVNSSIIEIDGNSFIGLRNLKSLDLSGNKLKHIEPETFNGLESLENLDLSYNDMEFLEEDIFNDLKNLKNVNLESNKLHYLHPKTLHLLKYLEVINIDNNFLSVLEPSLLKHNVKLKMISLNNNKIESIDPEIMKYLNNIEIVSLQNNNCINGTFEQSTMSELKDEIEANCVTEKKNEVEKYLELECEFDEDADLCSVDDQAVDHPSYSIKMLTRPNSFNANVNHVRNISFQGPNIKYLPYGMFEMFPNIEEISASNLASISRRNFANLEYLQVLKLKTSNIDSDSFENLNDLKYLQLETERQSIDDVNLSDLSSLKTFQLKAENIKTLNPFMLNTLPELVELIIDINSDPESDEIHQLTQNLIINNRKLKLIIINGKIIKNTTDEEVEFLPANIGKTLPNLVQLSAENSSIMMILKDDFEDLEKLKFLDLSGNMIENIESETFNDVGSLEEIDLSNNKIHHIHKDAFPYLEKLNSIMLNENQLSFLHPNVFSKLPGLMILKLEGNNLSQSIQDELFRKMFNLESTEALKPETIISSITLRPYESSNEAPCSFKDIYWDYGGYPLFTCQLTDFNNQNVKPSPLNKKVTNLQIDGKNAFSIPQNFVKEFPNLISISLTNTSLKFIPNNLFNLKSLIINSHKIKFIDPNAFYHLEGLEELILKDNQIKELAESTFDKLKNLRVLNLSGNSLTTIPDSIFDNLLKLQNISLENNKINKIDSPIFKYNSKLEHVWLKDNNLKALHPRIFDNLPLLKQIWLEGNDCINENFDRNNISQIQFAIMRRCQQVAEIVENKIFRSDTKPSIPKTYVQETGRDQKLSCNFDYIKWNDVIIYNCVLKLQVNYHPNMEFEHSTDLIYVQGIQIDNQKNMKTLPRNIGKTFPELLKFSARNSSILSVEPQNFNDLNKLQFIDLSNNKIENIDSGTFDNLNSLKELDLSYNQIKNIAKRSLPKTLEILKADRNRLESLSPEILENLSNLKVLSFNGNKISSIGPHNFEGNGEMEILNLAGNAIKIIHPNAFDMLPNLKEIDLIENVCISEVFTSLTFSAMKFKILRQCQNDIYPNFIDHSKPFVQETSSLAPQSLFENENDQFRADPNLDMQKYYEVERKPCKYDETYSDFSKSNLFTCSLEDVVETKPFVIKDQPENRRVKRMILNDNKLNNFPNDIGQTFPSLKELSASNSTLSYIHPEAFKDMPFLNNLDLSDNNLQLLPEKMFDDLLSLEELNLSGNKLEYLGDLKIGSLKSLHLDENKLICISHKAFWNFPNLVTLNLARNHLTKLDKNTFKNNLQLEFLNLKENDIISIDETTFERLEELKELHLGHNKCIDTMFGPNSQEEIKIALQNQCSPIEVLKSQLNKCNNLNNICKGDQASSMLVSRSIIISMNKENTKLRNFLVNSEDKISSLNKTLHRMRNNLSYEKHSNRKLKNELIILENENQQLRMTCENSNRQSNINLECNFTNTLPLYYSCEAVKLQVLFENTTIQDVKGDHARGKRNVDVTSLDVSDKLVKLIPIGIGSHFPNLKKLVLKNTFLGKINENDFSDLVSLKELIILGNDITSIENGSFSNLKQLEFLDLSNNNIESLPSMIFDRNANLKFLYLTNNQIKTVLSDWLPVTNKIYSFSVNQNKVENIDPKILKRLVGSKYIDFTNNECIDEKYSTEENGQISSLMALFGKITIQCEITACEGS</sequence>
<evidence type="ECO:0000313" key="6">
    <source>
        <dbReference type="EMBL" id="CRL08203.1"/>
    </source>
</evidence>
<dbReference type="SMART" id="SM00364">
    <property type="entry name" value="LRR_BAC"/>
    <property type="match status" value="9"/>
</dbReference>
<organism evidence="6 7">
    <name type="scientific">Clunio marinus</name>
    <dbReference type="NCBI Taxonomy" id="568069"/>
    <lineage>
        <taxon>Eukaryota</taxon>
        <taxon>Metazoa</taxon>
        <taxon>Ecdysozoa</taxon>
        <taxon>Arthropoda</taxon>
        <taxon>Hexapoda</taxon>
        <taxon>Insecta</taxon>
        <taxon>Pterygota</taxon>
        <taxon>Neoptera</taxon>
        <taxon>Endopterygota</taxon>
        <taxon>Diptera</taxon>
        <taxon>Nematocera</taxon>
        <taxon>Chironomoidea</taxon>
        <taxon>Chironomidae</taxon>
        <taxon>Clunio</taxon>
    </lineage>
</organism>
<protein>
    <submittedName>
        <fullName evidence="6">CLUMA_CG020936, isoform A</fullName>
    </submittedName>
</protein>
<keyword evidence="2 5" id="KW-0732">Signal</keyword>
<feature type="coiled-coil region" evidence="4">
    <location>
        <begin position="2569"/>
        <end position="2624"/>
    </location>
</feature>
<keyword evidence="7" id="KW-1185">Reference proteome</keyword>
<evidence type="ECO:0000256" key="1">
    <source>
        <dbReference type="ARBA" id="ARBA00022614"/>
    </source>
</evidence>
<feature type="chain" id="PRO_5009619201" evidence="5">
    <location>
        <begin position="22"/>
        <end position="2862"/>
    </location>
</feature>
<dbReference type="PANTHER" id="PTHR24373">
    <property type="entry name" value="SLIT RELATED LEUCINE-RICH REPEAT NEURONAL PROTEIN"/>
    <property type="match status" value="1"/>
</dbReference>
<dbReference type="Proteomes" id="UP000183832">
    <property type="component" value="Unassembled WGS sequence"/>
</dbReference>
<accession>A0A1J1J728</accession>
<evidence type="ECO:0000256" key="5">
    <source>
        <dbReference type="SAM" id="SignalP"/>
    </source>
</evidence>
<dbReference type="FunFam" id="3.80.10.10:FF:001360">
    <property type="entry name" value="Uncharacterized protein"/>
    <property type="match status" value="1"/>
</dbReference>
<dbReference type="PANTHER" id="PTHR24373:SF275">
    <property type="entry name" value="TIR DOMAIN-CONTAINING PROTEIN"/>
    <property type="match status" value="1"/>
</dbReference>
<keyword evidence="3" id="KW-0677">Repeat</keyword>
<dbReference type="PROSITE" id="PS51450">
    <property type="entry name" value="LRR"/>
    <property type="match status" value="12"/>
</dbReference>
<dbReference type="InterPro" id="IPR001611">
    <property type="entry name" value="Leu-rich_rpt"/>
</dbReference>
<gene>
    <name evidence="6" type="ORF">CLUMA_CG020936</name>
</gene>
<dbReference type="InterPro" id="IPR032675">
    <property type="entry name" value="LRR_dom_sf"/>
</dbReference>
<dbReference type="OrthoDB" id="2015831at2759"/>
<feature type="signal peptide" evidence="5">
    <location>
        <begin position="1"/>
        <end position="21"/>
    </location>
</feature>
<keyword evidence="4" id="KW-0175">Coiled coil</keyword>
<dbReference type="EMBL" id="CVRI01000074">
    <property type="protein sequence ID" value="CRL08203.1"/>
    <property type="molecule type" value="Genomic_DNA"/>
</dbReference>
<dbReference type="InterPro" id="IPR050328">
    <property type="entry name" value="Dev_Immune_Receptor"/>
</dbReference>
<proteinExistence type="predicted"/>
<evidence type="ECO:0000256" key="2">
    <source>
        <dbReference type="ARBA" id="ARBA00022729"/>
    </source>
</evidence>
<reference evidence="6 7" key="1">
    <citation type="submission" date="2015-04" db="EMBL/GenBank/DDBJ databases">
        <authorList>
            <person name="Syromyatnikov M.Y."/>
            <person name="Popov V.N."/>
        </authorList>
    </citation>
    <scope>NUCLEOTIDE SEQUENCE [LARGE SCALE GENOMIC DNA]</scope>
</reference>
<evidence type="ECO:0000256" key="3">
    <source>
        <dbReference type="ARBA" id="ARBA00022737"/>
    </source>
</evidence>
<dbReference type="SMART" id="SM00365">
    <property type="entry name" value="LRR_SD22"/>
    <property type="match status" value="23"/>
</dbReference>
<dbReference type="STRING" id="568069.A0A1J1J728"/>